<sequence length="77" mass="8417">MKPVIMLRAGETAKIIAVRSHDDQHMRKLTVFGLLPGADIEVLQTAPVYVLRIDNTELALDYETAAGILVATTRAGR</sequence>
<reference evidence="3 4" key="1">
    <citation type="submission" date="2019-02" db="EMBL/GenBank/DDBJ databases">
        <title>Closed genome of Sporomusa termitida DSM 4440.</title>
        <authorList>
            <person name="Poehlein A."/>
            <person name="Daniel R."/>
        </authorList>
    </citation>
    <scope>NUCLEOTIDE SEQUENCE [LARGE SCALE GENOMIC DNA]</scope>
    <source>
        <strain evidence="3 4">DSM 4440</strain>
    </source>
</reference>
<protein>
    <submittedName>
        <fullName evidence="3">FeoA domain protein</fullName>
    </submittedName>
</protein>
<dbReference type="SMART" id="SM00899">
    <property type="entry name" value="FeoA"/>
    <property type="match status" value="1"/>
</dbReference>
<proteinExistence type="predicted"/>
<dbReference type="AlphaFoldDB" id="A0A517DSP4"/>
<dbReference type="InterPro" id="IPR038157">
    <property type="entry name" value="FeoA_core_dom"/>
</dbReference>
<dbReference type="Proteomes" id="UP000320776">
    <property type="component" value="Chromosome"/>
</dbReference>
<evidence type="ECO:0000313" key="4">
    <source>
        <dbReference type="Proteomes" id="UP000320776"/>
    </source>
</evidence>
<dbReference type="InterPro" id="IPR007167">
    <property type="entry name" value="Fe-transptr_FeoA-like"/>
</dbReference>
<dbReference type="InterPro" id="IPR008988">
    <property type="entry name" value="Transcriptional_repressor_C"/>
</dbReference>
<gene>
    <name evidence="3" type="ORF">SPTER_16970</name>
</gene>
<dbReference type="SUPFAM" id="SSF50037">
    <property type="entry name" value="C-terminal domain of transcriptional repressors"/>
    <property type="match status" value="1"/>
</dbReference>
<dbReference type="Pfam" id="PF04023">
    <property type="entry name" value="FeoA"/>
    <property type="match status" value="1"/>
</dbReference>
<dbReference type="Gene3D" id="2.30.30.90">
    <property type="match status" value="1"/>
</dbReference>
<accession>A0A517DSP4</accession>
<keyword evidence="1" id="KW-0408">Iron</keyword>
<evidence type="ECO:0000256" key="1">
    <source>
        <dbReference type="ARBA" id="ARBA00023004"/>
    </source>
</evidence>
<feature type="domain" description="Ferrous iron transporter FeoA-like" evidence="2">
    <location>
        <begin position="2"/>
        <end position="72"/>
    </location>
</feature>
<evidence type="ECO:0000259" key="2">
    <source>
        <dbReference type="SMART" id="SM00899"/>
    </source>
</evidence>
<name>A0A517DSP4_9FIRM</name>
<dbReference type="EMBL" id="CP036259">
    <property type="protein sequence ID" value="QDR80374.1"/>
    <property type="molecule type" value="Genomic_DNA"/>
</dbReference>
<evidence type="ECO:0000313" key="3">
    <source>
        <dbReference type="EMBL" id="QDR80374.1"/>
    </source>
</evidence>
<dbReference type="KEGG" id="sted:SPTER_16970"/>
<keyword evidence="4" id="KW-1185">Reference proteome</keyword>
<dbReference type="RefSeq" id="WP_246105533.1">
    <property type="nucleotide sequence ID" value="NZ_CP036259.1"/>
</dbReference>
<dbReference type="GO" id="GO:0046914">
    <property type="term" value="F:transition metal ion binding"/>
    <property type="evidence" value="ECO:0007669"/>
    <property type="project" value="InterPro"/>
</dbReference>
<organism evidence="3 4">
    <name type="scientific">Sporomusa termitida</name>
    <dbReference type="NCBI Taxonomy" id="2377"/>
    <lineage>
        <taxon>Bacteria</taxon>
        <taxon>Bacillati</taxon>
        <taxon>Bacillota</taxon>
        <taxon>Negativicutes</taxon>
        <taxon>Selenomonadales</taxon>
        <taxon>Sporomusaceae</taxon>
        <taxon>Sporomusa</taxon>
    </lineage>
</organism>